<dbReference type="RefSeq" id="WP_107020867.1">
    <property type="nucleotide sequence ID" value="NZ_KZ679054.1"/>
</dbReference>
<dbReference type="OrthoDB" id="4243045at2"/>
<dbReference type="EMBL" id="PYBJ01000028">
    <property type="protein sequence ID" value="PSM38746.1"/>
    <property type="molecule type" value="Genomic_DNA"/>
</dbReference>
<proteinExistence type="predicted"/>
<sequence>MNGGGSDGTDGARQLRLLPWYGLHGGPAYVIADPERPGPVSRYADVVEATHLEMAAVLLGHARELADEATPVELRHLVAELTQALTDTLRIASGVRR</sequence>
<dbReference type="AlphaFoldDB" id="A0A2P8PXM2"/>
<evidence type="ECO:0000313" key="1">
    <source>
        <dbReference type="EMBL" id="PSM38746.1"/>
    </source>
</evidence>
<gene>
    <name evidence="1" type="ORF">C6Y14_34755</name>
</gene>
<name>A0A2P8PXM2_9ACTN</name>
<comment type="caution">
    <text evidence="1">The sequence shown here is derived from an EMBL/GenBank/DDBJ whole genome shotgun (WGS) entry which is preliminary data.</text>
</comment>
<reference evidence="1 2" key="1">
    <citation type="submission" date="2018-03" db="EMBL/GenBank/DDBJ databases">
        <title>Streptomyces dioscori sp. nov., a novel endophytic actinobacterium isolated from bulbil of Dioscorea bulbifera L.</title>
        <authorList>
            <person name="Zhikuan W."/>
        </authorList>
    </citation>
    <scope>NUCLEOTIDE SEQUENCE [LARGE SCALE GENOMIC DNA]</scope>
    <source>
        <strain evidence="1 2">A217</strain>
    </source>
</reference>
<protein>
    <submittedName>
        <fullName evidence="1">Uncharacterized protein</fullName>
    </submittedName>
</protein>
<dbReference type="Proteomes" id="UP000240429">
    <property type="component" value="Unassembled WGS sequence"/>
</dbReference>
<organism evidence="1 2">
    <name type="scientific">Streptomyces dioscori</name>
    <dbReference type="NCBI Taxonomy" id="2109333"/>
    <lineage>
        <taxon>Bacteria</taxon>
        <taxon>Bacillati</taxon>
        <taxon>Actinomycetota</taxon>
        <taxon>Actinomycetes</taxon>
        <taxon>Kitasatosporales</taxon>
        <taxon>Streptomycetaceae</taxon>
        <taxon>Streptomyces</taxon>
        <taxon>Streptomyces aurantiacus group</taxon>
    </lineage>
</organism>
<keyword evidence="2" id="KW-1185">Reference proteome</keyword>
<accession>A0A2P8PXM2</accession>
<evidence type="ECO:0000313" key="2">
    <source>
        <dbReference type="Proteomes" id="UP000240429"/>
    </source>
</evidence>